<dbReference type="Pfam" id="PF24764">
    <property type="entry name" value="rva_4"/>
    <property type="match status" value="1"/>
</dbReference>
<dbReference type="Proteomes" id="UP001362999">
    <property type="component" value="Unassembled WGS sequence"/>
</dbReference>
<dbReference type="EMBL" id="JAWWNJ010000100">
    <property type="protein sequence ID" value="KAK6996019.1"/>
    <property type="molecule type" value="Genomic_DNA"/>
</dbReference>
<dbReference type="GO" id="GO:0003676">
    <property type="term" value="F:nucleic acid binding"/>
    <property type="evidence" value="ECO:0007669"/>
    <property type="project" value="InterPro"/>
</dbReference>
<keyword evidence="4" id="KW-1185">Reference proteome</keyword>
<dbReference type="SUPFAM" id="SSF53098">
    <property type="entry name" value="Ribonuclease H-like"/>
    <property type="match status" value="1"/>
</dbReference>
<protein>
    <recommendedName>
        <fullName evidence="2">Integrase core domain-containing protein</fullName>
    </recommendedName>
</protein>
<evidence type="ECO:0000313" key="3">
    <source>
        <dbReference type="EMBL" id="KAK6996019.1"/>
    </source>
</evidence>
<dbReference type="InterPro" id="IPR012337">
    <property type="entry name" value="RNaseH-like_sf"/>
</dbReference>
<sequence length="498" mass="56338">MSEALENLRAAYQILKRNVIRTLRTQRGAETQLTFQVNEALQFFEAAELHRNIIPAAEYATVEQSITDMISDLNDARHQSSDPPTGSRITVTTRTNTGGRPRIDIDPAFLSHALTLRGPTHLAEVFGVAPRTVRRRALEYGLAQPGAPVYVDSPQADGSVSRVYTSTSAPMSTLTDEELDNLLADILRTFPNFGRRMIKGRLRAAGYHLTLLLGLIRYKIVIHAFVDGKSRFVTGIRASSNNRAETVLELFLAAVELYGLPSRVRGDHGTENILVAILMESERGVERGSYIWGRSVNNTRIERLWYDVTHGFGHKWKSFFLDLEVNHGLNPTIDVHIWLLHHLFLPSINADAQEWADSWNAHDLQIRGERTRSPRDIFLFSMLQDGPRGLERIFDAPDDDVANPSTYGVDWDVMDDPALMRHHLMQNPQAWADHNPFAPGVEDLSDVPCEPPSCPFTAEQLQFLDDNLRAVVDVTSRSMEIRKIVWKEAFRICNEFYQ</sequence>
<dbReference type="PANTHER" id="PTHR46791:SF5">
    <property type="entry name" value="CLR5 DOMAIN-CONTAINING PROTEIN-RELATED"/>
    <property type="match status" value="1"/>
</dbReference>
<dbReference type="PANTHER" id="PTHR46791">
    <property type="entry name" value="EXPRESSED PROTEIN"/>
    <property type="match status" value="1"/>
</dbReference>
<evidence type="ECO:0000313" key="4">
    <source>
        <dbReference type="Proteomes" id="UP001362999"/>
    </source>
</evidence>
<reference evidence="3 4" key="1">
    <citation type="journal article" date="2024" name="J Genomics">
        <title>Draft genome sequencing and assembly of Favolaschia claudopus CIRM-BRFM 2984 isolated from oak limbs.</title>
        <authorList>
            <person name="Navarro D."/>
            <person name="Drula E."/>
            <person name="Chaduli D."/>
            <person name="Cazenave R."/>
            <person name="Ahrendt S."/>
            <person name="Wang J."/>
            <person name="Lipzen A."/>
            <person name="Daum C."/>
            <person name="Barry K."/>
            <person name="Grigoriev I.V."/>
            <person name="Favel A."/>
            <person name="Rosso M.N."/>
            <person name="Martin F."/>
        </authorList>
    </citation>
    <scope>NUCLEOTIDE SEQUENCE [LARGE SCALE GENOMIC DNA]</scope>
    <source>
        <strain evidence="3 4">CIRM-BRFM 2984</strain>
    </source>
</reference>
<feature type="region of interest" description="Disordered" evidence="1">
    <location>
        <begin position="75"/>
        <end position="102"/>
    </location>
</feature>
<accession>A0AAV9ZXT2</accession>
<dbReference type="InterPro" id="IPR058913">
    <property type="entry name" value="Integrase_dom_put"/>
</dbReference>
<comment type="caution">
    <text evidence="3">The sequence shown here is derived from an EMBL/GenBank/DDBJ whole genome shotgun (WGS) entry which is preliminary data.</text>
</comment>
<evidence type="ECO:0000259" key="2">
    <source>
        <dbReference type="Pfam" id="PF24764"/>
    </source>
</evidence>
<proteinExistence type="predicted"/>
<feature type="domain" description="Integrase core" evidence="2">
    <location>
        <begin position="208"/>
        <end position="384"/>
    </location>
</feature>
<organism evidence="3 4">
    <name type="scientific">Favolaschia claudopus</name>
    <dbReference type="NCBI Taxonomy" id="2862362"/>
    <lineage>
        <taxon>Eukaryota</taxon>
        <taxon>Fungi</taxon>
        <taxon>Dikarya</taxon>
        <taxon>Basidiomycota</taxon>
        <taxon>Agaricomycotina</taxon>
        <taxon>Agaricomycetes</taxon>
        <taxon>Agaricomycetidae</taxon>
        <taxon>Agaricales</taxon>
        <taxon>Marasmiineae</taxon>
        <taxon>Mycenaceae</taxon>
        <taxon>Favolaschia</taxon>
    </lineage>
</organism>
<evidence type="ECO:0000256" key="1">
    <source>
        <dbReference type="SAM" id="MobiDB-lite"/>
    </source>
</evidence>
<dbReference type="AlphaFoldDB" id="A0AAV9ZXT2"/>
<feature type="compositionally biased region" description="Polar residues" evidence="1">
    <location>
        <begin position="81"/>
        <end position="98"/>
    </location>
</feature>
<name>A0AAV9ZXT2_9AGAR</name>
<dbReference type="InterPro" id="IPR036397">
    <property type="entry name" value="RNaseH_sf"/>
</dbReference>
<gene>
    <name evidence="3" type="ORF">R3P38DRAFT_2566618</name>
</gene>
<dbReference type="Gene3D" id="3.30.420.10">
    <property type="entry name" value="Ribonuclease H-like superfamily/Ribonuclease H"/>
    <property type="match status" value="1"/>
</dbReference>